<evidence type="ECO:0000256" key="3">
    <source>
        <dbReference type="ARBA" id="ARBA00005169"/>
    </source>
</evidence>
<dbReference type="GO" id="GO:0005737">
    <property type="term" value="C:cytoplasm"/>
    <property type="evidence" value="ECO:0007669"/>
    <property type="project" value="UniProtKB-SubCell"/>
</dbReference>
<keyword evidence="11" id="KW-0460">Magnesium</keyword>
<keyword evidence="9 11" id="KW-0378">Hydrolase</keyword>
<comment type="cofactor">
    <cofactor evidence="11">
        <name>Zn(2+)</name>
        <dbReference type="ChEBI" id="CHEBI:29105"/>
    </cofactor>
    <text evidence="11">Binds 1 zinc ion per subunit.</text>
</comment>
<dbReference type="GO" id="GO:0000105">
    <property type="term" value="P:L-histidine biosynthetic process"/>
    <property type="evidence" value="ECO:0007669"/>
    <property type="project" value="UniProtKB-UniRule"/>
</dbReference>
<dbReference type="GO" id="GO:0004636">
    <property type="term" value="F:phosphoribosyl-ATP diphosphatase activity"/>
    <property type="evidence" value="ECO:0007669"/>
    <property type="project" value="UniProtKB-EC"/>
</dbReference>
<dbReference type="Gene3D" id="3.10.20.810">
    <property type="entry name" value="Phosphoribosyl-AMP cyclohydrolase"/>
    <property type="match status" value="1"/>
</dbReference>
<keyword evidence="7 11" id="KW-0963">Cytoplasm</keyword>
<feature type="domain" description="Phosphoribosyl-AMP cyclohydrolase" evidence="12">
    <location>
        <begin position="29"/>
        <end position="103"/>
    </location>
</feature>
<keyword evidence="11" id="KW-0862">Zinc</keyword>
<evidence type="ECO:0000313" key="14">
    <source>
        <dbReference type="Proteomes" id="UP000266426"/>
    </source>
</evidence>
<dbReference type="InterPro" id="IPR026660">
    <property type="entry name" value="PRA-CH"/>
</dbReference>
<keyword evidence="10 11" id="KW-0368">Histidine biosynthesis</keyword>
<proteinExistence type="inferred from homology"/>
<evidence type="ECO:0000256" key="2">
    <source>
        <dbReference type="ARBA" id="ARBA00001460"/>
    </source>
</evidence>
<sequence length="128" mass="14512">MSFVDKVKYDANGLVPAIVQDYNDGEVLMLAYMNKASLQATLDSKRATFWSRSRQKFWIKGESSGNIQEVKGLFYDCDIDTILVKVIQHGGAACHEGYRSCFFTQVLEDGTEQVIGERVFDPNQVYKK</sequence>
<feature type="binding site" evidence="11">
    <location>
        <position position="77"/>
    </location>
    <ligand>
        <name>Zn(2+)</name>
        <dbReference type="ChEBI" id="CHEBI:29105"/>
        <note>ligand shared between dimeric partners</note>
    </ligand>
</feature>
<comment type="similarity">
    <text evidence="6">In the N-terminal section; belongs to the PRA-CH family.</text>
</comment>
<comment type="subcellular location">
    <subcellularLocation>
        <location evidence="11">Cytoplasm</location>
    </subcellularLocation>
</comment>
<accession>A0A3A4QWK7</accession>
<comment type="cofactor">
    <cofactor evidence="11">
        <name>Mg(2+)</name>
        <dbReference type="ChEBI" id="CHEBI:18420"/>
    </cofactor>
    <text evidence="11">Binds 1 Mg(2+) ion per subunit.</text>
</comment>
<reference evidence="13 14" key="1">
    <citation type="journal article" date="2017" name="ISME J.">
        <title>Energy and carbon metabolisms in a deep terrestrial subsurface fluid microbial community.</title>
        <authorList>
            <person name="Momper L."/>
            <person name="Jungbluth S.P."/>
            <person name="Lee M.D."/>
            <person name="Amend J.P."/>
        </authorList>
    </citation>
    <scope>NUCLEOTIDE SEQUENCE [LARGE SCALE GENOMIC DNA]</scope>
    <source>
        <strain evidence="13">SURF_26</strain>
    </source>
</reference>
<comment type="similarity">
    <text evidence="11">Belongs to the PRA-CH family.</text>
</comment>
<dbReference type="NCBIfam" id="NF000768">
    <property type="entry name" value="PRK00051.1"/>
    <property type="match status" value="1"/>
</dbReference>
<evidence type="ECO:0000313" key="13">
    <source>
        <dbReference type="EMBL" id="RJP56663.1"/>
    </source>
</evidence>
<dbReference type="GO" id="GO:0004635">
    <property type="term" value="F:phosphoribosyl-AMP cyclohydrolase activity"/>
    <property type="evidence" value="ECO:0007669"/>
    <property type="project" value="UniProtKB-UniRule"/>
</dbReference>
<feature type="binding site" evidence="11">
    <location>
        <position position="80"/>
    </location>
    <ligand>
        <name>Mg(2+)</name>
        <dbReference type="ChEBI" id="CHEBI:18420"/>
    </ligand>
</feature>
<dbReference type="EC" id="3.5.4.19" evidence="11"/>
<comment type="pathway">
    <text evidence="3 11">Amino-acid biosynthesis; L-histidine biosynthesis; L-histidine from 5-phospho-alpha-D-ribose 1-diphosphate: step 3/9.</text>
</comment>
<evidence type="ECO:0000256" key="11">
    <source>
        <dbReference type="HAMAP-Rule" id="MF_01021"/>
    </source>
</evidence>
<comment type="function">
    <text evidence="11">Catalyzes the hydrolysis of the adenine ring of phosphoribosyl-AMP.</text>
</comment>
<comment type="pathway">
    <text evidence="4">Amino-acid biosynthesis; L-histidine biosynthesis; L-histidine from 5-phospho-alpha-D-ribose 1-diphosphate: step 2/9.</text>
</comment>
<dbReference type="Proteomes" id="UP000266426">
    <property type="component" value="Unassembled WGS sequence"/>
</dbReference>
<feature type="binding site" evidence="11">
    <location>
        <position position="76"/>
    </location>
    <ligand>
        <name>Mg(2+)</name>
        <dbReference type="ChEBI" id="CHEBI:18420"/>
    </ligand>
</feature>
<feature type="binding site" evidence="11">
    <location>
        <position position="94"/>
    </location>
    <ligand>
        <name>Zn(2+)</name>
        <dbReference type="ChEBI" id="CHEBI:29105"/>
        <note>ligand shared between dimeric partners</note>
    </ligand>
</feature>
<evidence type="ECO:0000256" key="9">
    <source>
        <dbReference type="ARBA" id="ARBA00022801"/>
    </source>
</evidence>
<comment type="catalytic activity">
    <reaction evidence="1 11">
        <text>1-(5-phospho-beta-D-ribosyl)-5'-AMP + H2O = 1-(5-phospho-beta-D-ribosyl)-5-[(5-phospho-beta-D-ribosylamino)methylideneamino]imidazole-4-carboxamide</text>
        <dbReference type="Rhea" id="RHEA:20049"/>
        <dbReference type="ChEBI" id="CHEBI:15377"/>
        <dbReference type="ChEBI" id="CHEBI:58435"/>
        <dbReference type="ChEBI" id="CHEBI:59457"/>
        <dbReference type="EC" id="3.5.4.19"/>
    </reaction>
</comment>
<dbReference type="SUPFAM" id="SSF141734">
    <property type="entry name" value="HisI-like"/>
    <property type="match status" value="1"/>
</dbReference>
<gene>
    <name evidence="11 13" type="primary">hisI</name>
    <name evidence="13" type="ORF">C4541_11685</name>
</gene>
<dbReference type="AlphaFoldDB" id="A0A3A4QWK7"/>
<protein>
    <recommendedName>
        <fullName evidence="11">Phosphoribosyl-AMP cyclohydrolase</fullName>
        <shortName evidence="11">PRA-CH</shortName>
        <ecNumber evidence="11">3.5.4.19</ecNumber>
    </recommendedName>
</protein>
<comment type="caution">
    <text evidence="13">The sequence shown here is derived from an EMBL/GenBank/DDBJ whole genome shotgun (WGS) entry which is preliminary data.</text>
</comment>
<dbReference type="GO" id="GO:0008270">
    <property type="term" value="F:zinc ion binding"/>
    <property type="evidence" value="ECO:0007669"/>
    <property type="project" value="UniProtKB-UniRule"/>
</dbReference>
<dbReference type="GO" id="GO:0000287">
    <property type="term" value="F:magnesium ion binding"/>
    <property type="evidence" value="ECO:0007669"/>
    <property type="project" value="UniProtKB-UniRule"/>
</dbReference>
<dbReference type="InterPro" id="IPR038019">
    <property type="entry name" value="PRib_AMP_CycHydrolase_sf"/>
</dbReference>
<evidence type="ECO:0000256" key="1">
    <source>
        <dbReference type="ARBA" id="ARBA00000024"/>
    </source>
</evidence>
<dbReference type="FunFam" id="3.10.20.810:FF:000001">
    <property type="entry name" value="Histidine biosynthesis bifunctional protein HisIE"/>
    <property type="match status" value="1"/>
</dbReference>
<comment type="similarity">
    <text evidence="5">In the C-terminal section; belongs to the PRA-PH family.</text>
</comment>
<evidence type="ECO:0000256" key="10">
    <source>
        <dbReference type="ARBA" id="ARBA00023102"/>
    </source>
</evidence>
<organism evidence="13 14">
    <name type="scientific">Candidatus Auribacter fodinae</name>
    <dbReference type="NCBI Taxonomy" id="2093366"/>
    <lineage>
        <taxon>Bacteria</taxon>
        <taxon>Pseudomonadati</taxon>
        <taxon>Candidatus Auribacterota</taxon>
        <taxon>Candidatus Auribacteria</taxon>
        <taxon>Candidatus Auribacterales</taxon>
        <taxon>Candidatus Auribacteraceae</taxon>
        <taxon>Candidatus Auribacter</taxon>
    </lineage>
</organism>
<dbReference type="PANTHER" id="PTHR42945">
    <property type="entry name" value="HISTIDINE BIOSYNTHESIS BIFUNCTIONAL PROTEIN"/>
    <property type="match status" value="1"/>
</dbReference>
<dbReference type="PANTHER" id="PTHR42945:SF1">
    <property type="entry name" value="HISTIDINE BIOSYNTHESIS BIFUNCTIONAL PROTEIN HIS7"/>
    <property type="match status" value="1"/>
</dbReference>
<evidence type="ECO:0000259" key="12">
    <source>
        <dbReference type="Pfam" id="PF01502"/>
    </source>
</evidence>
<dbReference type="InterPro" id="IPR002496">
    <property type="entry name" value="PRib_AMP_CycHydrolase_dom"/>
</dbReference>
<dbReference type="Pfam" id="PF01502">
    <property type="entry name" value="PRA-CH"/>
    <property type="match status" value="1"/>
</dbReference>
<keyword evidence="11" id="KW-0479">Metal-binding</keyword>
<evidence type="ECO:0000256" key="7">
    <source>
        <dbReference type="ARBA" id="ARBA00022490"/>
    </source>
</evidence>
<comment type="subunit">
    <text evidence="11">Homodimer.</text>
</comment>
<evidence type="ECO:0000256" key="4">
    <source>
        <dbReference type="ARBA" id="ARBA00005204"/>
    </source>
</evidence>
<evidence type="ECO:0000256" key="6">
    <source>
        <dbReference type="ARBA" id="ARBA00008299"/>
    </source>
</evidence>
<dbReference type="UniPathway" id="UPA00031">
    <property type="reaction ID" value="UER00008"/>
</dbReference>
<feature type="binding site" evidence="11">
    <location>
        <position position="101"/>
    </location>
    <ligand>
        <name>Zn(2+)</name>
        <dbReference type="ChEBI" id="CHEBI:29105"/>
        <note>ligand shared between dimeric partners</note>
    </ligand>
</feature>
<keyword evidence="8 11" id="KW-0028">Amino-acid biosynthesis</keyword>
<comment type="catalytic activity">
    <reaction evidence="2">
        <text>1-(5-phospho-beta-D-ribosyl)-ATP + H2O = 1-(5-phospho-beta-D-ribosyl)-5'-AMP + diphosphate + H(+)</text>
        <dbReference type="Rhea" id="RHEA:22828"/>
        <dbReference type="ChEBI" id="CHEBI:15377"/>
        <dbReference type="ChEBI" id="CHEBI:15378"/>
        <dbReference type="ChEBI" id="CHEBI:33019"/>
        <dbReference type="ChEBI" id="CHEBI:59457"/>
        <dbReference type="ChEBI" id="CHEBI:73183"/>
        <dbReference type="EC" id="3.6.1.31"/>
    </reaction>
</comment>
<feature type="binding site" evidence="11">
    <location>
        <position position="78"/>
    </location>
    <ligand>
        <name>Mg(2+)</name>
        <dbReference type="ChEBI" id="CHEBI:18420"/>
    </ligand>
</feature>
<name>A0A3A4QWK7_9BACT</name>
<evidence type="ECO:0000256" key="5">
    <source>
        <dbReference type="ARBA" id="ARBA00007731"/>
    </source>
</evidence>
<evidence type="ECO:0000256" key="8">
    <source>
        <dbReference type="ARBA" id="ARBA00022605"/>
    </source>
</evidence>
<dbReference type="HAMAP" id="MF_01021">
    <property type="entry name" value="HisI"/>
    <property type="match status" value="1"/>
</dbReference>
<dbReference type="EMBL" id="QZJZ01000092">
    <property type="protein sequence ID" value="RJP56663.1"/>
    <property type="molecule type" value="Genomic_DNA"/>
</dbReference>